<keyword evidence="8 10" id="KW-0472">Membrane</keyword>
<dbReference type="InParanoid" id="A0A401GRL4"/>
<evidence type="ECO:0000256" key="7">
    <source>
        <dbReference type="ARBA" id="ARBA00023128"/>
    </source>
</evidence>
<feature type="region of interest" description="Disordered" evidence="11">
    <location>
        <begin position="63"/>
        <end position="92"/>
    </location>
</feature>
<gene>
    <name evidence="12" type="ORF">SCP_0700470</name>
</gene>
<keyword evidence="4 10" id="KW-0809">Transit peptide</keyword>
<dbReference type="RefSeq" id="XP_027615780.1">
    <property type="nucleotide sequence ID" value="XM_027759979.1"/>
</dbReference>
<dbReference type="OrthoDB" id="5595506at2759"/>
<keyword evidence="2 10" id="KW-0812">Transmembrane</keyword>
<evidence type="ECO:0000256" key="3">
    <source>
        <dbReference type="ARBA" id="ARBA00022792"/>
    </source>
</evidence>
<evidence type="ECO:0000256" key="10">
    <source>
        <dbReference type="RuleBase" id="RU364128"/>
    </source>
</evidence>
<keyword evidence="13" id="KW-1185">Reference proteome</keyword>
<keyword evidence="5 10" id="KW-1133">Transmembrane helix</keyword>
<reference evidence="12 13" key="1">
    <citation type="journal article" date="2018" name="Sci. Rep.">
        <title>Genome sequence of the cauliflower mushroom Sparassis crispa (Hanabiratake) and its association with beneficial usage.</title>
        <authorList>
            <person name="Kiyama R."/>
            <person name="Furutani Y."/>
            <person name="Kawaguchi K."/>
            <person name="Nakanishi T."/>
        </authorList>
    </citation>
    <scope>NUCLEOTIDE SEQUENCE [LARGE SCALE GENOMIC DNA]</scope>
</reference>
<dbReference type="Pfam" id="PF05546">
    <property type="entry name" value="She9_MDM33"/>
    <property type="match status" value="1"/>
</dbReference>
<dbReference type="GeneID" id="38781784"/>
<evidence type="ECO:0000256" key="4">
    <source>
        <dbReference type="ARBA" id="ARBA00022946"/>
    </source>
</evidence>
<sequence>MCSVLEFESEHPKQRGLPERLSAGMFRLVALPFTSTLRSVPRFCPCNSSARLPALTRHLRLRCASSHSSPPNPTDNTQPEPLRTPEAQSTTNAEADRLAEMKEQLRGWTETASARLRERVDKFTADLASTFSQLGGELNRVTGYGEIEVLKKRVVEQEGRINAARQASREAKGAYDRAVLQRAASQREVNDLLQRKSTWTDEDVGRFTSLVRQDHLREQDESRAKASATQSEDAVEREFSELMRVILNRYHEEQAWSDKIRSASTYGSLAVLGVNMAVFILAILFVEPWKRRKLAQTFGRKVDQLSAESTALLESKTQQLSERLDGQDQMLAQIVETVYYSSQPAQVGQLAEDNPNIIPPQPQLKSTIVVNREFALAITTSAAAAGILGWLARSWFG</sequence>
<evidence type="ECO:0000256" key="11">
    <source>
        <dbReference type="SAM" id="MobiDB-lite"/>
    </source>
</evidence>
<keyword evidence="3 10" id="KW-0999">Mitochondrion inner membrane</keyword>
<dbReference type="InterPro" id="IPR008839">
    <property type="entry name" value="MDM33_fungi"/>
</dbReference>
<dbReference type="Proteomes" id="UP000287166">
    <property type="component" value="Unassembled WGS sequence"/>
</dbReference>
<evidence type="ECO:0000256" key="2">
    <source>
        <dbReference type="ARBA" id="ARBA00022692"/>
    </source>
</evidence>
<dbReference type="GO" id="GO:0005743">
    <property type="term" value="C:mitochondrial inner membrane"/>
    <property type="evidence" value="ECO:0007669"/>
    <property type="project" value="UniProtKB-SubCell"/>
</dbReference>
<dbReference type="FunCoup" id="A0A401GRL4">
    <property type="interactions" value="65"/>
</dbReference>
<protein>
    <recommendedName>
        <fullName evidence="10">Sensitive to high expression protein 9, mitochondrial</fullName>
    </recommendedName>
</protein>
<evidence type="ECO:0000313" key="13">
    <source>
        <dbReference type="Proteomes" id="UP000287166"/>
    </source>
</evidence>
<dbReference type="EMBL" id="BFAD01000007">
    <property type="protein sequence ID" value="GBE84867.1"/>
    <property type="molecule type" value="Genomic_DNA"/>
</dbReference>
<dbReference type="PANTHER" id="PTHR31961:SF3">
    <property type="entry name" value="SENSITIVE TO HIGH EXPRESSION PROTEIN 9, MITOCHONDRIAL"/>
    <property type="match status" value="1"/>
</dbReference>
<accession>A0A401GRL4</accession>
<dbReference type="AlphaFoldDB" id="A0A401GRL4"/>
<comment type="subunit">
    <text evidence="10">Homooligomer.</text>
</comment>
<dbReference type="PANTHER" id="PTHR31961">
    <property type="entry name" value="SENSITIVE TO HIGH EXPRESSION PROTEIN 9, MITOCHONDRIAL"/>
    <property type="match status" value="1"/>
</dbReference>
<comment type="subcellular location">
    <subcellularLocation>
        <location evidence="10">Mitochondrion inner membrane</location>
        <topology evidence="10">Multi-pass membrane protein</topology>
    </subcellularLocation>
</comment>
<organism evidence="12 13">
    <name type="scientific">Sparassis crispa</name>
    <dbReference type="NCBI Taxonomy" id="139825"/>
    <lineage>
        <taxon>Eukaryota</taxon>
        <taxon>Fungi</taxon>
        <taxon>Dikarya</taxon>
        <taxon>Basidiomycota</taxon>
        <taxon>Agaricomycotina</taxon>
        <taxon>Agaricomycetes</taxon>
        <taxon>Polyporales</taxon>
        <taxon>Sparassidaceae</taxon>
        <taxon>Sparassis</taxon>
    </lineage>
</organism>
<evidence type="ECO:0000256" key="8">
    <source>
        <dbReference type="ARBA" id="ARBA00023136"/>
    </source>
</evidence>
<feature type="transmembrane region" description="Helical" evidence="10">
    <location>
        <begin position="266"/>
        <end position="286"/>
    </location>
</feature>
<evidence type="ECO:0000256" key="6">
    <source>
        <dbReference type="ARBA" id="ARBA00023054"/>
    </source>
</evidence>
<evidence type="ECO:0000313" key="12">
    <source>
        <dbReference type="EMBL" id="GBE84867.1"/>
    </source>
</evidence>
<keyword evidence="6" id="KW-0175">Coiled coil</keyword>
<comment type="caution">
    <text evidence="12">The sequence shown here is derived from an EMBL/GenBank/DDBJ whole genome shotgun (WGS) entry which is preliminary data.</text>
</comment>
<dbReference type="GO" id="GO:0007007">
    <property type="term" value="P:inner mitochondrial membrane organization"/>
    <property type="evidence" value="ECO:0007669"/>
    <property type="project" value="TreeGrafter"/>
</dbReference>
<proteinExistence type="inferred from homology"/>
<evidence type="ECO:0000256" key="9">
    <source>
        <dbReference type="ARBA" id="ARBA00024807"/>
    </source>
</evidence>
<comment type="function">
    <text evidence="9">Required for the maintenance of the structure of the mitochondrial inner membrane. Involved in mitochondrial morphology. Causes growth arrest when highly overexpressed.</text>
</comment>
<feature type="compositionally biased region" description="Polar residues" evidence="11">
    <location>
        <begin position="65"/>
        <end position="79"/>
    </location>
</feature>
<evidence type="ECO:0000256" key="5">
    <source>
        <dbReference type="ARBA" id="ARBA00022989"/>
    </source>
</evidence>
<name>A0A401GRL4_9APHY</name>
<keyword evidence="7 10" id="KW-0496">Mitochondrion</keyword>
<evidence type="ECO:0000256" key="1">
    <source>
        <dbReference type="ARBA" id="ARBA00007472"/>
    </source>
</evidence>
<comment type="similarity">
    <text evidence="1 10">Belongs to the SHE9 family.</text>
</comment>
<feature type="transmembrane region" description="Helical" evidence="10">
    <location>
        <begin position="374"/>
        <end position="392"/>
    </location>
</feature>